<dbReference type="EMBL" id="BAGZ01000010">
    <property type="protein sequence ID" value="GAB78541.1"/>
    <property type="molecule type" value="Genomic_DNA"/>
</dbReference>
<proteinExistence type="predicted"/>
<name>K6UMY8_9MICO</name>
<keyword evidence="1" id="KW-0812">Transmembrane</keyword>
<evidence type="ECO:0008006" key="4">
    <source>
        <dbReference type="Google" id="ProtNLM"/>
    </source>
</evidence>
<dbReference type="AlphaFoldDB" id="K6UMY8"/>
<protein>
    <recommendedName>
        <fullName evidence="4">Transmembrane protein</fullName>
    </recommendedName>
</protein>
<dbReference type="Proteomes" id="UP000008495">
    <property type="component" value="Unassembled WGS sequence"/>
</dbReference>
<dbReference type="OrthoDB" id="9932369at2"/>
<gene>
    <name evidence="2" type="ORF">AUCHE_10_00080</name>
</gene>
<comment type="caution">
    <text evidence="2">The sequence shown here is derived from an EMBL/GenBank/DDBJ whole genome shotgun (WGS) entry which is preliminary data.</text>
</comment>
<organism evidence="2 3">
    <name type="scientific">Austwickia chelonae NBRC 105200</name>
    <dbReference type="NCBI Taxonomy" id="1184607"/>
    <lineage>
        <taxon>Bacteria</taxon>
        <taxon>Bacillati</taxon>
        <taxon>Actinomycetota</taxon>
        <taxon>Actinomycetes</taxon>
        <taxon>Micrococcales</taxon>
        <taxon>Dermatophilaceae</taxon>
        <taxon>Austwickia</taxon>
    </lineage>
</organism>
<keyword evidence="1" id="KW-1133">Transmembrane helix</keyword>
<sequence length="139" mass="14761">MMTNREDRLCAGPVAVFGFWVTLIWWSALFQPVPAAVHSSHGFLTLSAAVLSLAFVLALAGGLLRSSQACLRCARRGAHICIGVAGALLAVRLHLLAFAQASGISVLLLLGCLVVLGFYVLFPTWLVRHFVAAPGESAF</sequence>
<evidence type="ECO:0000256" key="1">
    <source>
        <dbReference type="SAM" id="Phobius"/>
    </source>
</evidence>
<keyword evidence="3" id="KW-1185">Reference proteome</keyword>
<feature type="transmembrane region" description="Helical" evidence="1">
    <location>
        <begin position="9"/>
        <end position="30"/>
    </location>
</feature>
<feature type="transmembrane region" description="Helical" evidence="1">
    <location>
        <begin position="42"/>
        <end position="64"/>
    </location>
</feature>
<keyword evidence="1" id="KW-0472">Membrane</keyword>
<feature type="transmembrane region" description="Helical" evidence="1">
    <location>
        <begin position="76"/>
        <end position="95"/>
    </location>
</feature>
<evidence type="ECO:0000313" key="3">
    <source>
        <dbReference type="Proteomes" id="UP000008495"/>
    </source>
</evidence>
<evidence type="ECO:0000313" key="2">
    <source>
        <dbReference type="EMBL" id="GAB78541.1"/>
    </source>
</evidence>
<reference evidence="2 3" key="1">
    <citation type="submission" date="2012-08" db="EMBL/GenBank/DDBJ databases">
        <title>Whole genome shotgun sequence of Austwickia chelonae NBRC 105200.</title>
        <authorList>
            <person name="Yoshida I."/>
            <person name="Hosoyama A."/>
            <person name="Tsuchikane K."/>
            <person name="Katsumata H."/>
            <person name="Ando Y."/>
            <person name="Ohji S."/>
            <person name="Hamada M."/>
            <person name="Tamura T."/>
            <person name="Yamazoe A."/>
            <person name="Yamazaki S."/>
            <person name="Fujita N."/>
        </authorList>
    </citation>
    <scope>NUCLEOTIDE SEQUENCE [LARGE SCALE GENOMIC DNA]</scope>
    <source>
        <strain evidence="2 3">NBRC 105200</strain>
    </source>
</reference>
<accession>K6UMY8</accession>
<dbReference type="RefSeq" id="WP_006503296.1">
    <property type="nucleotide sequence ID" value="NZ_BAGZ01000010.1"/>
</dbReference>
<feature type="transmembrane region" description="Helical" evidence="1">
    <location>
        <begin position="101"/>
        <end position="122"/>
    </location>
</feature>